<dbReference type="KEGG" id="epa:110233491"/>
<dbReference type="PANTHER" id="PTHR20946:SF0">
    <property type="entry name" value="SANT AND BTB DOMAIN REGULATOR OF CLASS SWITCH RECOMBINATION"/>
    <property type="match status" value="1"/>
</dbReference>
<organism evidence="3 4">
    <name type="scientific">Exaiptasia diaphana</name>
    <name type="common">Tropical sea anemone</name>
    <name type="synonym">Aiptasia pulchella</name>
    <dbReference type="NCBI Taxonomy" id="2652724"/>
    <lineage>
        <taxon>Eukaryota</taxon>
        <taxon>Metazoa</taxon>
        <taxon>Cnidaria</taxon>
        <taxon>Anthozoa</taxon>
        <taxon>Hexacorallia</taxon>
        <taxon>Actiniaria</taxon>
        <taxon>Aiptasiidae</taxon>
        <taxon>Exaiptasia</taxon>
    </lineage>
</organism>
<dbReference type="GeneID" id="110233491"/>
<dbReference type="Pfam" id="PF11822">
    <property type="entry name" value="BTB_SANBR"/>
    <property type="match status" value="1"/>
</dbReference>
<evidence type="ECO:0000313" key="3">
    <source>
        <dbReference type="EnsemblMetazoa" id="XP_020894442.1"/>
    </source>
</evidence>
<dbReference type="OrthoDB" id="550012at2759"/>
<dbReference type="Gene3D" id="1.10.10.60">
    <property type="entry name" value="Homeodomain-like"/>
    <property type="match status" value="1"/>
</dbReference>
<dbReference type="PANTHER" id="PTHR20946">
    <property type="entry name" value="SANT AND BTB DOMAIN REGULATOR OF CLASS SWITCH RECOMBINATION"/>
    <property type="match status" value="1"/>
</dbReference>
<keyword evidence="4" id="KW-1185">Reference proteome</keyword>
<sequence>MAAVDLILKTLMCSKEFCEADDKNWDAVAKLIPGSTAQQCCKRWKELQAHLPLQYKMCGFPSQSSGIQQVISKLLKYDLINDSKSKTKKKCNSTKQAYNSMTKQSVEQEDNDGSEKHSLMKGQGISSPDQQKTHSKQFFPQKTQSSGRESVMSQGPNMVIHVCDESKNLKQDFNCPRDLLIREMRYFAEYLSVEAQRWEEVDISVHCDIQIFDWLMRYVKKGIGEKGKEKTQPQLEPNNVISILISSDFLKMDSLVTECVEYCHKSMSAIVATPCNMNCINDKLVT</sequence>
<evidence type="ECO:0000259" key="2">
    <source>
        <dbReference type="Pfam" id="PF11822"/>
    </source>
</evidence>
<dbReference type="AlphaFoldDB" id="A0A913WUS7"/>
<reference evidence="3" key="1">
    <citation type="submission" date="2022-11" db="UniProtKB">
        <authorList>
            <consortium name="EnsemblMetazoa"/>
        </authorList>
    </citation>
    <scope>IDENTIFICATION</scope>
</reference>
<dbReference type="EnsemblMetazoa" id="XM_021038783.1">
    <property type="protein sequence ID" value="XP_020894442.1"/>
    <property type="gene ID" value="LOC110233491"/>
</dbReference>
<name>A0A913WUS7_EXADI</name>
<dbReference type="InterPro" id="IPR001005">
    <property type="entry name" value="SANT/Myb"/>
</dbReference>
<evidence type="ECO:0000313" key="4">
    <source>
        <dbReference type="Proteomes" id="UP000887567"/>
    </source>
</evidence>
<accession>A0A913WUS7</accession>
<dbReference type="Gene3D" id="3.30.710.10">
    <property type="entry name" value="Potassium Channel Kv1.1, Chain A"/>
    <property type="match status" value="1"/>
</dbReference>
<dbReference type="InterPro" id="IPR045902">
    <property type="entry name" value="SANBR-like"/>
</dbReference>
<dbReference type="CDD" id="cd00167">
    <property type="entry name" value="SANT"/>
    <property type="match status" value="1"/>
</dbReference>
<feature type="compositionally biased region" description="Polar residues" evidence="1">
    <location>
        <begin position="96"/>
        <end position="105"/>
    </location>
</feature>
<evidence type="ECO:0000256" key="1">
    <source>
        <dbReference type="SAM" id="MobiDB-lite"/>
    </source>
</evidence>
<proteinExistence type="predicted"/>
<feature type="compositionally biased region" description="Polar residues" evidence="1">
    <location>
        <begin position="124"/>
        <end position="151"/>
    </location>
</feature>
<feature type="domain" description="SANT and BTB" evidence="2">
    <location>
        <begin position="158"/>
        <end position="260"/>
    </location>
</feature>
<feature type="region of interest" description="Disordered" evidence="1">
    <location>
        <begin position="88"/>
        <end position="151"/>
    </location>
</feature>
<protein>
    <recommendedName>
        <fullName evidence="2">SANT and BTB domain-containing protein</fullName>
    </recommendedName>
</protein>
<dbReference type="InterPro" id="IPR011333">
    <property type="entry name" value="SKP1/BTB/POZ_sf"/>
</dbReference>
<dbReference type="RefSeq" id="XP_020894442.1">
    <property type="nucleotide sequence ID" value="XM_021038783.1"/>
</dbReference>
<dbReference type="Proteomes" id="UP000887567">
    <property type="component" value="Unplaced"/>
</dbReference>
<dbReference type="InterPro" id="IPR021777">
    <property type="entry name" value="SANBR_BTB"/>
</dbReference>